<dbReference type="SUPFAM" id="SSF53448">
    <property type="entry name" value="Nucleotide-diphospho-sugar transferases"/>
    <property type="match status" value="1"/>
</dbReference>
<dbReference type="InterPro" id="IPR029044">
    <property type="entry name" value="Nucleotide-diphossugar_trans"/>
</dbReference>
<dbReference type="PANTHER" id="PTHR43179">
    <property type="entry name" value="RHAMNOSYLTRANSFERASE WBBL"/>
    <property type="match status" value="1"/>
</dbReference>
<feature type="domain" description="Glycosyltransferase 2-like" evidence="5">
    <location>
        <begin position="9"/>
        <end position="146"/>
    </location>
</feature>
<evidence type="ECO:0000256" key="1">
    <source>
        <dbReference type="ARBA" id="ARBA00004776"/>
    </source>
</evidence>
<protein>
    <submittedName>
        <fullName evidence="6">Family 2 glycosyl transferase</fullName>
    </submittedName>
</protein>
<keyword evidence="4 6" id="KW-0808">Transferase</keyword>
<dbReference type="Proteomes" id="UP000012081">
    <property type="component" value="Unassembled WGS sequence"/>
</dbReference>
<evidence type="ECO:0000259" key="5">
    <source>
        <dbReference type="Pfam" id="PF00535"/>
    </source>
</evidence>
<dbReference type="InterPro" id="IPR001173">
    <property type="entry name" value="Glyco_trans_2-like"/>
</dbReference>
<keyword evidence="3" id="KW-0328">Glycosyltransferase</keyword>
<evidence type="ECO:0000256" key="4">
    <source>
        <dbReference type="ARBA" id="ARBA00022679"/>
    </source>
</evidence>
<evidence type="ECO:0000256" key="2">
    <source>
        <dbReference type="ARBA" id="ARBA00006739"/>
    </source>
</evidence>
<gene>
    <name evidence="6" type="ORF">I532_05305</name>
</gene>
<proteinExistence type="inferred from homology"/>
<sequence length="340" mass="40099">MEMGQVDVSIILLTYNGIRYIDEVLRAIYRQQTSFPFEVIAIDSGSSDGTVDVLMSYPVRFYPIDKKQFGHGKTRNYGAELSRGQYLVFLTQDATPADEFWLEEMIRGFSLDPRVGCVFGKQIARPECDPFTRRDLMLHFEMFSKSDEPLVQYVEDTPEGRALYHQNPLWYGFNSNVNSALRKEAWAAIRFRDVIYTEDQVMGRDIIVNGWKKVYMPKAAVIHSHSYSSFFRYFQRFFDELRGMHMAFGYTEDVSLATLIPACYRIARAEAQFIFSETDYRRHEKCYWVYFRWRWHIARRLGAYFGCRHDKLPHFLRRFFSLEKNPGPTMNACSKNEVDR</sequence>
<comment type="caution">
    <text evidence="6">The sequence shown here is derived from an EMBL/GenBank/DDBJ whole genome shotgun (WGS) entry which is preliminary data.</text>
</comment>
<keyword evidence="7" id="KW-1185">Reference proteome</keyword>
<dbReference type="Gene3D" id="3.90.550.10">
    <property type="entry name" value="Spore Coat Polysaccharide Biosynthesis Protein SpsA, Chain A"/>
    <property type="match status" value="1"/>
</dbReference>
<evidence type="ECO:0000313" key="6">
    <source>
        <dbReference type="EMBL" id="EMT53403.1"/>
    </source>
</evidence>
<dbReference type="PANTHER" id="PTHR43179:SF12">
    <property type="entry name" value="GALACTOFURANOSYLTRANSFERASE GLFT2"/>
    <property type="match status" value="1"/>
</dbReference>
<reference evidence="6 7" key="1">
    <citation type="submission" date="2013-03" db="EMBL/GenBank/DDBJ databases">
        <title>Assembly of a new bacterial strain Brevibacillus borstelensis AK1.</title>
        <authorList>
            <person name="Rajan I."/>
            <person name="PoliReddy D."/>
            <person name="Sugumar T."/>
            <person name="Rathinam K."/>
            <person name="Alqarawi S."/>
            <person name="Khalil A.B."/>
            <person name="Sivakumar N."/>
        </authorList>
    </citation>
    <scope>NUCLEOTIDE SEQUENCE [LARGE SCALE GENOMIC DNA]</scope>
    <source>
        <strain evidence="6 7">AK1</strain>
    </source>
</reference>
<dbReference type="CDD" id="cd00761">
    <property type="entry name" value="Glyco_tranf_GTA_type"/>
    <property type="match status" value="1"/>
</dbReference>
<comment type="pathway">
    <text evidence="1">Cell wall biogenesis; cell wall polysaccharide biosynthesis.</text>
</comment>
<evidence type="ECO:0000256" key="3">
    <source>
        <dbReference type="ARBA" id="ARBA00022676"/>
    </source>
</evidence>
<dbReference type="PATRIC" id="fig|1300222.3.peg.1086"/>
<evidence type="ECO:0000313" key="7">
    <source>
        <dbReference type="Proteomes" id="UP000012081"/>
    </source>
</evidence>
<dbReference type="EMBL" id="APBN01000002">
    <property type="protein sequence ID" value="EMT53403.1"/>
    <property type="molecule type" value="Genomic_DNA"/>
</dbReference>
<dbReference type="Pfam" id="PF00535">
    <property type="entry name" value="Glycos_transf_2"/>
    <property type="match status" value="1"/>
</dbReference>
<dbReference type="STRING" id="1300222.I532_05305"/>
<dbReference type="AlphaFoldDB" id="M8DII4"/>
<accession>M8DII4</accession>
<comment type="similarity">
    <text evidence="2">Belongs to the glycosyltransferase 2 family.</text>
</comment>
<dbReference type="GO" id="GO:0016757">
    <property type="term" value="F:glycosyltransferase activity"/>
    <property type="evidence" value="ECO:0007669"/>
    <property type="project" value="UniProtKB-KW"/>
</dbReference>
<organism evidence="6 7">
    <name type="scientific">Brevibacillus borstelensis AK1</name>
    <dbReference type="NCBI Taxonomy" id="1300222"/>
    <lineage>
        <taxon>Bacteria</taxon>
        <taxon>Bacillati</taxon>
        <taxon>Bacillota</taxon>
        <taxon>Bacilli</taxon>
        <taxon>Bacillales</taxon>
        <taxon>Paenibacillaceae</taxon>
        <taxon>Brevibacillus</taxon>
    </lineage>
</organism>
<name>M8DII4_9BACL</name>